<evidence type="ECO:0000313" key="3">
    <source>
        <dbReference type="Proteomes" id="UP001607303"/>
    </source>
</evidence>
<feature type="region of interest" description="Disordered" evidence="1">
    <location>
        <begin position="370"/>
        <end position="394"/>
    </location>
</feature>
<dbReference type="AlphaFoldDB" id="A0ABD2CWW6"/>
<dbReference type="Proteomes" id="UP001607303">
    <property type="component" value="Unassembled WGS sequence"/>
</dbReference>
<reference evidence="2 3" key="1">
    <citation type="journal article" date="2024" name="Ann. Entomol. Soc. Am.">
        <title>Genomic analyses of the southern and eastern yellowjacket wasps (Hymenoptera: Vespidae) reveal evolutionary signatures of social life.</title>
        <authorList>
            <person name="Catto M.A."/>
            <person name="Caine P.B."/>
            <person name="Orr S.E."/>
            <person name="Hunt B.G."/>
            <person name="Goodisman M.A.D."/>
        </authorList>
    </citation>
    <scope>NUCLEOTIDE SEQUENCE [LARGE SCALE GENOMIC DNA]</scope>
    <source>
        <strain evidence="2">232</strain>
        <tissue evidence="2">Head and thorax</tissue>
    </source>
</reference>
<accession>A0ABD2CWW6</accession>
<dbReference type="EMBL" id="JAYRBN010000026">
    <property type="protein sequence ID" value="KAL2749637.1"/>
    <property type="molecule type" value="Genomic_DNA"/>
</dbReference>
<evidence type="ECO:0000313" key="2">
    <source>
        <dbReference type="EMBL" id="KAL2749637.1"/>
    </source>
</evidence>
<keyword evidence="3" id="KW-1185">Reference proteome</keyword>
<feature type="compositionally biased region" description="Basic and acidic residues" evidence="1">
    <location>
        <begin position="43"/>
        <end position="52"/>
    </location>
</feature>
<organism evidence="2 3">
    <name type="scientific">Vespula maculifrons</name>
    <name type="common">Eastern yellow jacket</name>
    <name type="synonym">Wasp</name>
    <dbReference type="NCBI Taxonomy" id="7453"/>
    <lineage>
        <taxon>Eukaryota</taxon>
        <taxon>Metazoa</taxon>
        <taxon>Ecdysozoa</taxon>
        <taxon>Arthropoda</taxon>
        <taxon>Hexapoda</taxon>
        <taxon>Insecta</taxon>
        <taxon>Pterygota</taxon>
        <taxon>Neoptera</taxon>
        <taxon>Endopterygota</taxon>
        <taxon>Hymenoptera</taxon>
        <taxon>Apocrita</taxon>
        <taxon>Aculeata</taxon>
        <taxon>Vespoidea</taxon>
        <taxon>Vespidae</taxon>
        <taxon>Vespinae</taxon>
        <taxon>Vespula</taxon>
    </lineage>
</organism>
<name>A0ABD2CWW6_VESMC</name>
<gene>
    <name evidence="2" type="ORF">V1477_001708</name>
</gene>
<evidence type="ECO:0000256" key="1">
    <source>
        <dbReference type="SAM" id="MobiDB-lite"/>
    </source>
</evidence>
<sequence>MSTMFGMYFEWIARVRWHRSVKDTSKPATGAYWKGSKRKAKARSKERNERKLKENVRERDGGWAEVLCAPSTWIGVERKERNGKEGRTEGRQIEESAERIGVREATEYRGWSVGRLVGRSVGRLAGWLVGWLDGWLADWLVGWLAGWLADWLAARMPRWVVGLEADETGTGTRVGQEHDVDADADADADYDYDADGGPGPDTAEASRLPEVAKEMKCLPASQPSGVSATTEQEVKVRRLRDKVTIILMLLELSGVGGYRATSIFSRSQRYSILSDLLFVVQRICKNAMDNRARILTPFAVSFSAFHVYKLQKLLTCSDSNSLTTITVVLSSISSGSLLVVNVVVLTHRASATRHLGLGGGERSSVVIVREKQKEKGGEEEETGFLQRPRHRSLP</sequence>
<proteinExistence type="predicted"/>
<feature type="region of interest" description="Disordered" evidence="1">
    <location>
        <begin position="28"/>
        <end position="52"/>
    </location>
</feature>
<protein>
    <submittedName>
        <fullName evidence="2">Uncharacterized protein</fullName>
    </submittedName>
</protein>
<comment type="caution">
    <text evidence="2">The sequence shown here is derived from an EMBL/GenBank/DDBJ whole genome shotgun (WGS) entry which is preliminary data.</text>
</comment>